<dbReference type="GO" id="GO:0015744">
    <property type="term" value="P:succinate transport"/>
    <property type="evidence" value="ECO:0007669"/>
    <property type="project" value="TreeGrafter"/>
</dbReference>
<feature type="compositionally biased region" description="Low complexity" evidence="7">
    <location>
        <begin position="11"/>
        <end position="29"/>
    </location>
</feature>
<organism evidence="10 11">
    <name type="scientific">Desulfobulbus oralis</name>
    <dbReference type="NCBI Taxonomy" id="1986146"/>
    <lineage>
        <taxon>Bacteria</taxon>
        <taxon>Pseudomonadati</taxon>
        <taxon>Thermodesulfobacteriota</taxon>
        <taxon>Desulfobulbia</taxon>
        <taxon>Desulfobulbales</taxon>
        <taxon>Desulfobulbaceae</taxon>
        <taxon>Desulfobulbus</taxon>
    </lineage>
</organism>
<keyword evidence="3 8" id="KW-0812">Transmembrane</keyword>
<dbReference type="EMBL" id="CP021255">
    <property type="protein sequence ID" value="AVD71417.1"/>
    <property type="molecule type" value="Genomic_DNA"/>
</dbReference>
<keyword evidence="4 8" id="KW-1133">Transmembrane helix</keyword>
<dbReference type="KEGG" id="deo:CAY53_08010"/>
<dbReference type="GO" id="GO:0005886">
    <property type="term" value="C:plasma membrane"/>
    <property type="evidence" value="ECO:0007669"/>
    <property type="project" value="UniProtKB-SubCell"/>
</dbReference>
<accession>A0A2L1GP65</accession>
<dbReference type="PANTHER" id="PTHR34390:SF2">
    <property type="entry name" value="SUCCINATE TRANSPORTER SUBUNIT YJJP-RELATED"/>
    <property type="match status" value="1"/>
</dbReference>
<evidence type="ECO:0000256" key="2">
    <source>
        <dbReference type="ARBA" id="ARBA00022475"/>
    </source>
</evidence>
<comment type="similarity">
    <text evidence="6">Belongs to the ThrE exporter (TC 2.A.79) family.</text>
</comment>
<dbReference type="InterPro" id="IPR050539">
    <property type="entry name" value="ThrE_Dicarb/AminoAcid_Exp"/>
</dbReference>
<keyword evidence="2" id="KW-1003">Cell membrane</keyword>
<sequence>MSLQLIVPPEAGSTGAAAAPAPQEAANTARPAAPQPEPPIKSILDFIQRYVATLLAAGSQTDRVDRTADRIARSWGCQLELAILSHHFMLSVVKPSPDGQTSERRTAVASIVSSGPNFQRVAALNALSWNVVDQGLTLQEAVQRFEAVCAVPPIRPELLQVLVPCASAALCRLFSGTPLDMTLVFLAAWVGFFLRRRLVAWRVDLKITFVLCAFVASMLPAMGMIWHWPGATQIALATSPLFLVPGLPLINAVLDLLGGHVLLGVSRLIRAATLVICIALGLSFTMLLMGVESL</sequence>
<evidence type="ECO:0000256" key="1">
    <source>
        <dbReference type="ARBA" id="ARBA00004651"/>
    </source>
</evidence>
<protein>
    <recommendedName>
        <fullName evidence="9">Threonine/serine exporter-like N-terminal domain-containing protein</fullName>
    </recommendedName>
</protein>
<dbReference type="Proteomes" id="UP000239867">
    <property type="component" value="Chromosome"/>
</dbReference>
<feature type="transmembrane region" description="Helical" evidence="8">
    <location>
        <begin position="234"/>
        <end position="257"/>
    </location>
</feature>
<dbReference type="GO" id="GO:0022857">
    <property type="term" value="F:transmembrane transporter activity"/>
    <property type="evidence" value="ECO:0007669"/>
    <property type="project" value="InterPro"/>
</dbReference>
<evidence type="ECO:0000256" key="4">
    <source>
        <dbReference type="ARBA" id="ARBA00022989"/>
    </source>
</evidence>
<evidence type="ECO:0000256" key="3">
    <source>
        <dbReference type="ARBA" id="ARBA00022692"/>
    </source>
</evidence>
<dbReference type="AlphaFoldDB" id="A0A2L1GP65"/>
<feature type="transmembrane region" description="Helical" evidence="8">
    <location>
        <begin position="207"/>
        <end position="228"/>
    </location>
</feature>
<evidence type="ECO:0000313" key="11">
    <source>
        <dbReference type="Proteomes" id="UP000239867"/>
    </source>
</evidence>
<evidence type="ECO:0000256" key="5">
    <source>
        <dbReference type="ARBA" id="ARBA00023136"/>
    </source>
</evidence>
<feature type="transmembrane region" description="Helical" evidence="8">
    <location>
        <begin position="173"/>
        <end position="195"/>
    </location>
</feature>
<dbReference type="RefSeq" id="WP_104936679.1">
    <property type="nucleotide sequence ID" value="NZ_CP021255.1"/>
</dbReference>
<comment type="subcellular location">
    <subcellularLocation>
        <location evidence="1">Cell membrane</location>
        <topology evidence="1">Multi-pass membrane protein</topology>
    </subcellularLocation>
</comment>
<feature type="region of interest" description="Disordered" evidence="7">
    <location>
        <begin position="11"/>
        <end position="38"/>
    </location>
</feature>
<gene>
    <name evidence="10" type="ORF">CAY53_08010</name>
</gene>
<evidence type="ECO:0000313" key="10">
    <source>
        <dbReference type="EMBL" id="AVD71417.1"/>
    </source>
</evidence>
<evidence type="ECO:0000256" key="8">
    <source>
        <dbReference type="SAM" id="Phobius"/>
    </source>
</evidence>
<evidence type="ECO:0000256" key="6">
    <source>
        <dbReference type="ARBA" id="ARBA00034125"/>
    </source>
</evidence>
<evidence type="ECO:0000256" key="7">
    <source>
        <dbReference type="SAM" id="MobiDB-lite"/>
    </source>
</evidence>
<dbReference type="OrthoDB" id="9813917at2"/>
<keyword evidence="11" id="KW-1185">Reference proteome</keyword>
<evidence type="ECO:0000259" key="9">
    <source>
        <dbReference type="Pfam" id="PF06738"/>
    </source>
</evidence>
<feature type="transmembrane region" description="Helical" evidence="8">
    <location>
        <begin position="269"/>
        <end position="291"/>
    </location>
</feature>
<keyword evidence="5 8" id="KW-0472">Membrane</keyword>
<reference evidence="10" key="2">
    <citation type="journal article" date="2018" name="MBio">
        <title>Insights into the evolution of host association through the isolation and characterization of a novel human periodontal pathobiont, Desulfobulbus oralis.</title>
        <authorList>
            <person name="Cross K.L."/>
            <person name="Chirania P."/>
            <person name="Xiong W."/>
            <person name="Beall C.J."/>
            <person name="Elkins J.G."/>
            <person name="Giannone R.J."/>
            <person name="Griffen A.L."/>
            <person name="Guss A.M."/>
            <person name="Hettich R.L."/>
            <person name="Joshi S.S."/>
            <person name="Mokrzan E.M."/>
            <person name="Martin R.K."/>
            <person name="Zhulin I.B."/>
            <person name="Leys E.J."/>
            <person name="Podar M."/>
        </authorList>
    </citation>
    <scope>NUCLEOTIDE SEQUENCE [LARGE SCALE GENOMIC DNA]</scope>
    <source>
        <strain evidence="10">ORNL</strain>
    </source>
</reference>
<dbReference type="Pfam" id="PF06738">
    <property type="entry name" value="ThrE"/>
    <property type="match status" value="1"/>
</dbReference>
<dbReference type="InterPro" id="IPR010619">
    <property type="entry name" value="ThrE-like_N"/>
</dbReference>
<dbReference type="PANTHER" id="PTHR34390">
    <property type="entry name" value="UPF0442 PROTEIN YJJB-RELATED"/>
    <property type="match status" value="1"/>
</dbReference>
<name>A0A2L1GP65_9BACT</name>
<proteinExistence type="inferred from homology"/>
<reference evidence="10" key="1">
    <citation type="submission" date="2017-05" db="EMBL/GenBank/DDBJ databases">
        <authorList>
            <person name="Song R."/>
            <person name="Chenine A.L."/>
            <person name="Ruprecht R.M."/>
        </authorList>
    </citation>
    <scope>NUCLEOTIDE SEQUENCE</scope>
    <source>
        <strain evidence="10">ORNL</strain>
    </source>
</reference>
<feature type="domain" description="Threonine/serine exporter-like N-terminal" evidence="9">
    <location>
        <begin position="46"/>
        <end position="288"/>
    </location>
</feature>